<dbReference type="Proteomes" id="UP000494165">
    <property type="component" value="Unassembled WGS sequence"/>
</dbReference>
<dbReference type="PROSITE" id="PS01186">
    <property type="entry name" value="EGF_2"/>
    <property type="match status" value="1"/>
</dbReference>
<proteinExistence type="inferred from homology"/>
<evidence type="ECO:0000256" key="2">
    <source>
        <dbReference type="ARBA" id="ARBA00005542"/>
    </source>
</evidence>
<dbReference type="InterPro" id="IPR000742">
    <property type="entry name" value="EGF"/>
</dbReference>
<sequence>MALAAVLLLVAALSAASHAQEIRITSQQWQGRQIYEFRGYHDVEVFYFRVPDQTVLANWSFTARELTDCEPRNVSIYLKHGSFPVVNPNNATFPNDFRTQDEAGKVKGLSILSDGAKNSLQVEQPLPGDWFLIAFLTFENTRIEQKGIAKYCSTSFTTNLDVTWTNETILLIPEVQNYQDIQIHQSIEQDQQIYYKFFVPVETHWATINIKNCENNCPIQVYWRARALPLIDEAEGLNCTGNISICSTGFLPLEGEWHYLTIAAEANTTYSLKIIYHTCAQEYPVTKYFLTNDLDTGKVCSSVSEVSRFRMLFRGSKQHFEKAEAEVCWDRVGLFRRSMSASFAYEFDLLPDENGTSPLKLEVATGQPTILSFYVNPKQDIGGNMWLDVGMDPKMKTTGYNVTFVVCFSHLERFKPSFNHPKCDPDDFYLLEINATKRYARAVIPYPEPGTWNVVIQPFCHENKSKITCPNETLPFFFSIISSACVYGSCGPLGRCSISRTAGYSLSTCICSAGYKGWGCTDASEAVPYSELLLSTLLLTLSNLLFIPSIVLAIYRKYYTEALVYVSIMFFSTFYHACDGVAYSFCLIRPDVLQFCDFYSAILAFWVTMIAMSDVSPTLTSLFHMGGAIAVALGIEYDQFGIAVFAVPVASGVVILVISWALHCRREGGCYPSKKYWIWCLPPGLLLAAVGLVVYAFLQTERNYKFVHSAWHAVMALSIMFLLPFKREKKQVELAWRGLQA</sequence>
<keyword evidence="5 7" id="KW-1133">Transmembrane helix</keyword>
<evidence type="ECO:0000259" key="9">
    <source>
        <dbReference type="PROSITE" id="PS00022"/>
    </source>
</evidence>
<feature type="transmembrane region" description="Helical" evidence="7">
    <location>
        <begin position="641"/>
        <end position="664"/>
    </location>
</feature>
<feature type="transmembrane region" description="Helical" evidence="7">
    <location>
        <begin position="532"/>
        <end position="555"/>
    </location>
</feature>
<comment type="subcellular location">
    <subcellularLocation>
        <location evidence="1">Cell membrane</location>
        <topology evidence="1">Multi-pass membrane protein</topology>
    </subcellularLocation>
</comment>
<feature type="transmembrane region" description="Helical" evidence="7">
    <location>
        <begin position="704"/>
        <end position="723"/>
    </location>
</feature>
<dbReference type="OrthoDB" id="69646at2759"/>
<feature type="transmembrane region" description="Helical" evidence="7">
    <location>
        <begin position="562"/>
        <end position="586"/>
    </location>
</feature>
<feature type="chain" id="PRO_5035723478" description="EGF-like domain-containing protein" evidence="8">
    <location>
        <begin position="20"/>
        <end position="741"/>
    </location>
</feature>
<dbReference type="Pfam" id="PF12036">
    <property type="entry name" value="DUF3522"/>
    <property type="match status" value="1"/>
</dbReference>
<evidence type="ECO:0000259" key="10">
    <source>
        <dbReference type="PROSITE" id="PS01186"/>
    </source>
</evidence>
<organism evidence="11 12">
    <name type="scientific">Cloeon dipterum</name>
    <dbReference type="NCBI Taxonomy" id="197152"/>
    <lineage>
        <taxon>Eukaryota</taxon>
        <taxon>Metazoa</taxon>
        <taxon>Ecdysozoa</taxon>
        <taxon>Arthropoda</taxon>
        <taxon>Hexapoda</taxon>
        <taxon>Insecta</taxon>
        <taxon>Pterygota</taxon>
        <taxon>Palaeoptera</taxon>
        <taxon>Ephemeroptera</taxon>
        <taxon>Pisciforma</taxon>
        <taxon>Baetidae</taxon>
        <taxon>Cloeon</taxon>
    </lineage>
</organism>
<dbReference type="InterPro" id="IPR021910">
    <property type="entry name" value="NGX6/PGAP6/MYMK"/>
</dbReference>
<reference evidence="11 12" key="1">
    <citation type="submission" date="2020-04" db="EMBL/GenBank/DDBJ databases">
        <authorList>
            <person name="Alioto T."/>
            <person name="Alioto T."/>
            <person name="Gomez Garrido J."/>
        </authorList>
    </citation>
    <scope>NUCLEOTIDE SEQUENCE [LARGE SCALE GENOMIC DNA]</scope>
</reference>
<feature type="transmembrane region" description="Helical" evidence="7">
    <location>
        <begin position="676"/>
        <end position="698"/>
    </location>
</feature>
<evidence type="ECO:0000256" key="3">
    <source>
        <dbReference type="ARBA" id="ARBA00022475"/>
    </source>
</evidence>
<dbReference type="PROSITE" id="PS00022">
    <property type="entry name" value="EGF_1"/>
    <property type="match status" value="1"/>
</dbReference>
<feature type="domain" description="EGF-like" evidence="9 10">
    <location>
        <begin position="509"/>
        <end position="520"/>
    </location>
</feature>
<comment type="similarity">
    <text evidence="2">Belongs to the TMEM8 family.</text>
</comment>
<keyword evidence="8" id="KW-0732">Signal</keyword>
<accession>A0A8S1C834</accession>
<comment type="caution">
    <text evidence="11">The sequence shown here is derived from an EMBL/GenBank/DDBJ whole genome shotgun (WGS) entry which is preliminary data.</text>
</comment>
<evidence type="ECO:0000256" key="5">
    <source>
        <dbReference type="ARBA" id="ARBA00022989"/>
    </source>
</evidence>
<dbReference type="AlphaFoldDB" id="A0A8S1C834"/>
<evidence type="ECO:0000313" key="12">
    <source>
        <dbReference type="Proteomes" id="UP000494165"/>
    </source>
</evidence>
<gene>
    <name evidence="11" type="ORF">CLODIP_2_CD02178</name>
</gene>
<evidence type="ECO:0000256" key="1">
    <source>
        <dbReference type="ARBA" id="ARBA00004651"/>
    </source>
</evidence>
<evidence type="ECO:0000256" key="7">
    <source>
        <dbReference type="SAM" id="Phobius"/>
    </source>
</evidence>
<keyword evidence="3" id="KW-1003">Cell membrane</keyword>
<dbReference type="GO" id="GO:0005886">
    <property type="term" value="C:plasma membrane"/>
    <property type="evidence" value="ECO:0007669"/>
    <property type="project" value="UniProtKB-SubCell"/>
</dbReference>
<keyword evidence="12" id="KW-1185">Reference proteome</keyword>
<feature type="signal peptide" evidence="8">
    <location>
        <begin position="1"/>
        <end position="19"/>
    </location>
</feature>
<evidence type="ECO:0000256" key="4">
    <source>
        <dbReference type="ARBA" id="ARBA00022692"/>
    </source>
</evidence>
<dbReference type="EMBL" id="CADEPI010000012">
    <property type="protein sequence ID" value="CAB3363337.1"/>
    <property type="molecule type" value="Genomic_DNA"/>
</dbReference>
<evidence type="ECO:0000313" key="11">
    <source>
        <dbReference type="EMBL" id="CAB3363337.1"/>
    </source>
</evidence>
<protein>
    <recommendedName>
        <fullName evidence="9 10">EGF-like domain-containing protein</fullName>
    </recommendedName>
</protein>
<keyword evidence="6 7" id="KW-0472">Membrane</keyword>
<evidence type="ECO:0000256" key="8">
    <source>
        <dbReference type="SAM" id="SignalP"/>
    </source>
</evidence>
<evidence type="ECO:0000256" key="6">
    <source>
        <dbReference type="ARBA" id="ARBA00023136"/>
    </source>
</evidence>
<dbReference type="PANTHER" id="PTHR14319:SF3">
    <property type="entry name" value="TRANSMEMBRANE PROTEIN-LIKE PROTEIN"/>
    <property type="match status" value="1"/>
</dbReference>
<name>A0A8S1C834_9INSE</name>
<dbReference type="PANTHER" id="PTHR14319">
    <property type="entry name" value="FIVE-SPAN TRANSMEMBRANE PROTEIN M83"/>
    <property type="match status" value="1"/>
</dbReference>
<keyword evidence="4 7" id="KW-0812">Transmembrane</keyword>